<evidence type="ECO:0000313" key="5">
    <source>
        <dbReference type="EMBL" id="PTX59749.1"/>
    </source>
</evidence>
<evidence type="ECO:0000256" key="4">
    <source>
        <dbReference type="ARBA" id="ARBA00023026"/>
    </source>
</evidence>
<dbReference type="Proteomes" id="UP000244090">
    <property type="component" value="Unassembled WGS sequence"/>
</dbReference>
<proteinExistence type="inferred from homology"/>
<dbReference type="GO" id="GO:0030435">
    <property type="term" value="P:sporulation resulting in formation of a cellular spore"/>
    <property type="evidence" value="ECO:0007669"/>
    <property type="project" value="UniProtKB-KW"/>
</dbReference>
<evidence type="ECO:0000256" key="2">
    <source>
        <dbReference type="ARBA" id="ARBA00022656"/>
    </source>
</evidence>
<dbReference type="AlphaFoldDB" id="A0A2T6BUJ4"/>
<dbReference type="RefSeq" id="WP_108115905.1">
    <property type="nucleotide sequence ID" value="NZ_QBKT01000008.1"/>
</dbReference>
<keyword evidence="2" id="KW-0800">Toxin</keyword>
<gene>
    <name evidence="5" type="ORF">C8N46_10859</name>
</gene>
<comment type="caution">
    <text evidence="5">The sequence shown here is derived from an EMBL/GenBank/DDBJ whole genome shotgun (WGS) entry which is preliminary data.</text>
</comment>
<evidence type="ECO:0000256" key="1">
    <source>
        <dbReference type="ARBA" id="ARBA00007819"/>
    </source>
</evidence>
<keyword evidence="3" id="KW-0749">Sporulation</keyword>
<accession>A0A2T6BUJ4</accession>
<keyword evidence="6" id="KW-1185">Reference proteome</keyword>
<dbReference type="Gene3D" id="1.20.190.10">
    <property type="entry name" value="Pesticidal crystal protein, N-terminal domain"/>
    <property type="match status" value="1"/>
</dbReference>
<sequence length="466" mass="52422">MLTPRKLSTINPEVVLIFGELQPAIPNSYYHIKTNAIHQQHHPGYPEITLAIPDTIATPVLASQDKTVRAKDFTDNIACLKNRVFEAYPLLPEEVITNDGVSYLQEAFENYAAGTLVYFCETNRAHLYFILKNLYIDEQENIQLRNTNTVIKEDFSNTVVPTNVLSIDIKSTAITMGKGIASSMLSTLGGVVVDIIMDELFPEQVPDYFDEVYAKITKIVKQEIEKSKIDSIEGSLNNLISKIRNEYKPALDARNLDNEKDRQFLFGLLQKYDQTFLSGTGGMLGFLQLKDHMQAGFTTFMLGASIQLSLIQEMARVDPLNRAADGSWNAPEMSSYGKSKTGTLARTAKEFIAHAKKAYNAVLKARKEAIKAQKYQITRSYVVGQTLATTTNYYVRVTDGGVPAGLSKEIGKDDKNGKNGKYDHFIDNDLEKFREQKVNEFIKEIKRPEEIIESWEKLMETPVKSA</sequence>
<dbReference type="EMBL" id="QBKT01000008">
    <property type="protein sequence ID" value="PTX59749.1"/>
    <property type="molecule type" value="Genomic_DNA"/>
</dbReference>
<dbReference type="GO" id="GO:0090729">
    <property type="term" value="F:toxin activity"/>
    <property type="evidence" value="ECO:0007669"/>
    <property type="project" value="UniProtKB-KW"/>
</dbReference>
<dbReference type="OrthoDB" id="1451128at2"/>
<protein>
    <submittedName>
        <fullName evidence="5">Uncharacterized protein</fullName>
    </submittedName>
</protein>
<dbReference type="SUPFAM" id="SSF56849">
    <property type="entry name" value="delta-Endotoxin (insectocide), N-terminal domain"/>
    <property type="match status" value="1"/>
</dbReference>
<dbReference type="InterPro" id="IPR036716">
    <property type="entry name" value="Pest_crys_N_sf"/>
</dbReference>
<reference evidence="5 6" key="1">
    <citation type="submission" date="2018-04" db="EMBL/GenBank/DDBJ databases">
        <title>Genomic Encyclopedia of Archaeal and Bacterial Type Strains, Phase II (KMG-II): from individual species to whole genera.</title>
        <authorList>
            <person name="Goeker M."/>
        </authorList>
    </citation>
    <scope>NUCLEOTIDE SEQUENCE [LARGE SCALE GENOMIC DNA]</scope>
    <source>
        <strain evidence="5 6">DSM 25731</strain>
    </source>
</reference>
<comment type="similarity">
    <text evidence="1">Belongs to the delta endotoxin family.</text>
</comment>
<organism evidence="5 6">
    <name type="scientific">Kordia periserrulae</name>
    <dbReference type="NCBI Taxonomy" id="701523"/>
    <lineage>
        <taxon>Bacteria</taxon>
        <taxon>Pseudomonadati</taxon>
        <taxon>Bacteroidota</taxon>
        <taxon>Flavobacteriia</taxon>
        <taxon>Flavobacteriales</taxon>
        <taxon>Flavobacteriaceae</taxon>
        <taxon>Kordia</taxon>
    </lineage>
</organism>
<evidence type="ECO:0000313" key="6">
    <source>
        <dbReference type="Proteomes" id="UP000244090"/>
    </source>
</evidence>
<keyword evidence="4" id="KW-0843">Virulence</keyword>
<name>A0A2T6BUJ4_9FLAO</name>
<evidence type="ECO:0000256" key="3">
    <source>
        <dbReference type="ARBA" id="ARBA00022969"/>
    </source>
</evidence>